<dbReference type="EMBL" id="KE646947">
    <property type="protein sequence ID" value="EQB62227.1"/>
    <property type="molecule type" value="Genomic_DNA"/>
</dbReference>
<keyword evidence="2" id="KW-1185">Reference proteome</keyword>
<dbReference type="HOGENOM" id="CLU_136887_0_0_1"/>
<name>T0L411_9MICR</name>
<dbReference type="AlphaFoldDB" id="T0L411"/>
<protein>
    <submittedName>
        <fullName evidence="1">Uncharacterized protein</fullName>
    </submittedName>
</protein>
<dbReference type="Pfam" id="PF17021">
    <property type="entry name" value="Mei5_like"/>
    <property type="match status" value="1"/>
</dbReference>
<accession>T0L411</accession>
<dbReference type="VEuPathDB" id="MicrosporidiaDB:NAPIS_ORF00189"/>
<organism evidence="1 2">
    <name type="scientific">Vairimorpha apis BRL 01</name>
    <dbReference type="NCBI Taxonomy" id="1037528"/>
    <lineage>
        <taxon>Eukaryota</taxon>
        <taxon>Fungi</taxon>
        <taxon>Fungi incertae sedis</taxon>
        <taxon>Microsporidia</taxon>
        <taxon>Nosematidae</taxon>
        <taxon>Vairimorpha</taxon>
    </lineage>
</organism>
<proteinExistence type="predicted"/>
<dbReference type="InterPro" id="IPR031509">
    <property type="entry name" value="Mei5-like"/>
</dbReference>
<sequence length="116" mass="14308">MYFIKVENEENYDKIIVDSKCFYKLKSPTIQSKKKKRYSDTLKDPLYIEQDIFRKLNMIKQFREKNGDIYELIEKYKNIIEECIIIMDKEYDIKPSEIFKLFNLEKYGFKLDDFER</sequence>
<gene>
    <name evidence="1" type="ORF">NAPIS_ORF00189</name>
</gene>
<reference evidence="1 2" key="1">
    <citation type="journal article" date="2013" name="BMC Genomics">
        <title>Genome sequencing and comparative genomics of honey bee microsporidia, Nosema apis reveal novel insights into host-parasite interactions.</title>
        <authorList>
            <person name="Chen Yp."/>
            <person name="Pettis J.S."/>
            <person name="Zhao Y."/>
            <person name="Liu X."/>
            <person name="Tallon L.J."/>
            <person name="Sadzewicz L.D."/>
            <person name="Li R."/>
            <person name="Zheng H."/>
            <person name="Huang S."/>
            <person name="Zhang X."/>
            <person name="Hamilton M.C."/>
            <person name="Pernal S.F."/>
            <person name="Melathopoulos A.P."/>
            <person name="Yan X."/>
            <person name="Evans J.D."/>
        </authorList>
    </citation>
    <scope>NUCLEOTIDE SEQUENCE [LARGE SCALE GENOMIC DNA]</scope>
    <source>
        <strain evidence="1 2">BRL 01</strain>
    </source>
</reference>
<evidence type="ECO:0000313" key="1">
    <source>
        <dbReference type="EMBL" id="EQB62227.1"/>
    </source>
</evidence>
<dbReference type="OrthoDB" id="2195410at2759"/>
<dbReference type="Proteomes" id="UP000053780">
    <property type="component" value="Unassembled WGS sequence"/>
</dbReference>
<evidence type="ECO:0000313" key="2">
    <source>
        <dbReference type="Proteomes" id="UP000053780"/>
    </source>
</evidence>